<accession>A0ABS7R101</accession>
<dbReference type="Proteomes" id="UP001198565">
    <property type="component" value="Unassembled WGS sequence"/>
</dbReference>
<feature type="compositionally biased region" description="Low complexity" evidence="2">
    <location>
        <begin position="394"/>
        <end position="406"/>
    </location>
</feature>
<dbReference type="InterPro" id="IPR027381">
    <property type="entry name" value="LytR/CpsA/Psr_C"/>
</dbReference>
<evidence type="ECO:0000259" key="5">
    <source>
        <dbReference type="Pfam" id="PF13399"/>
    </source>
</evidence>
<dbReference type="Gene3D" id="3.40.630.190">
    <property type="entry name" value="LCP protein"/>
    <property type="match status" value="1"/>
</dbReference>
<feature type="region of interest" description="Disordered" evidence="2">
    <location>
        <begin position="1"/>
        <end position="54"/>
    </location>
</feature>
<feature type="region of interest" description="Disordered" evidence="2">
    <location>
        <begin position="502"/>
        <end position="545"/>
    </location>
</feature>
<feature type="domain" description="Cell envelope-related transcriptional attenuator" evidence="4">
    <location>
        <begin position="131"/>
        <end position="300"/>
    </location>
</feature>
<evidence type="ECO:0000256" key="2">
    <source>
        <dbReference type="SAM" id="MobiDB-lite"/>
    </source>
</evidence>
<dbReference type="PANTHER" id="PTHR33392:SF6">
    <property type="entry name" value="POLYISOPRENYL-TEICHOIC ACID--PEPTIDOGLYCAN TEICHOIC ACID TRANSFERASE TAGU"/>
    <property type="match status" value="1"/>
</dbReference>
<dbReference type="Pfam" id="PF13399">
    <property type="entry name" value="LytR_C"/>
    <property type="match status" value="1"/>
</dbReference>
<gene>
    <name evidence="6" type="ORF">K7472_30520</name>
</gene>
<evidence type="ECO:0000256" key="1">
    <source>
        <dbReference type="ARBA" id="ARBA00006068"/>
    </source>
</evidence>
<keyword evidence="3" id="KW-1133">Transmembrane helix</keyword>
<feature type="region of interest" description="Disordered" evidence="2">
    <location>
        <begin position="382"/>
        <end position="406"/>
    </location>
</feature>
<feature type="domain" description="LytR/CpsA/Psr regulator C-terminal" evidence="5">
    <location>
        <begin position="415"/>
        <end position="497"/>
    </location>
</feature>
<dbReference type="PANTHER" id="PTHR33392">
    <property type="entry name" value="POLYISOPRENYL-TEICHOIC ACID--PEPTIDOGLYCAN TEICHOIC ACID TRANSFERASE TAGU"/>
    <property type="match status" value="1"/>
</dbReference>
<protein>
    <submittedName>
        <fullName evidence="6">LCP family protein</fullName>
    </submittedName>
</protein>
<dbReference type="EMBL" id="JAINVZ010000036">
    <property type="protein sequence ID" value="MBY8889147.1"/>
    <property type="molecule type" value="Genomic_DNA"/>
</dbReference>
<keyword evidence="3" id="KW-0472">Membrane</keyword>
<sequence>MTGSHGQRTGVRDAREGGRAAARRGRVPAQGGAGGADSGGGPGRRDARGRPKRTRKRFVLAVTASVVVLVIAAVGAIYLKLNGNISTFDANGLSKNRPADSSAGQNILLIGSDSRAGDNSDFAGGVGDIGRSDTTILLHVYSDNKHAVGVSIPRDALVTVPPCLLPNGRWTQPAYHQMFNSAFSVGDTVKGNPACTQNTVEQLTGMRVDHTMVVNFAGFAAMTDAVNGVQVCVPNDIYQGDVDPNLGYKGNLVFGKGLQTVSGTKALDYVRLRHGIGDGSDIGRMQRQQAFLSSLIKKVESQGLNPTSLLPLADAATKSLTVDPGLGSAEKLISFAMSLKGIDLKNIQFITTPWKYVGSRVDLVHPDVDALWSTLRADRTLDGKDAGGKGGKNGKPAPASSSSAPTAAAVNGSGISVAVYNGTVSGGLAAKAAQALQADGFTVTGTTTAAQQDHQVTLIEYGSAHLQGAQALAKLFPGAQLEPTAAAGINLVLGQDYANGTTGPSGGGAPAATGPTPSVLPSKDAGSARSAADDPCSNLSYGAGG</sequence>
<comment type="similarity">
    <text evidence="1">Belongs to the LytR/CpsA/Psr (LCP) family.</text>
</comment>
<dbReference type="InterPro" id="IPR004474">
    <property type="entry name" value="LytR_CpsA_psr"/>
</dbReference>
<evidence type="ECO:0000256" key="3">
    <source>
        <dbReference type="SAM" id="Phobius"/>
    </source>
</evidence>
<proteinExistence type="inferred from homology"/>
<dbReference type="Pfam" id="PF03816">
    <property type="entry name" value="LytR_cpsA_psr"/>
    <property type="match status" value="1"/>
</dbReference>
<evidence type="ECO:0000313" key="6">
    <source>
        <dbReference type="EMBL" id="MBY8889147.1"/>
    </source>
</evidence>
<keyword evidence="3" id="KW-0812">Transmembrane</keyword>
<dbReference type="NCBIfam" id="TIGR00350">
    <property type="entry name" value="lytR_cpsA_psr"/>
    <property type="match status" value="1"/>
</dbReference>
<dbReference type="Gene3D" id="3.30.70.2390">
    <property type="match status" value="1"/>
</dbReference>
<feature type="compositionally biased region" description="Gly residues" evidence="2">
    <location>
        <begin position="31"/>
        <end position="42"/>
    </location>
</feature>
<keyword evidence="7" id="KW-1185">Reference proteome</keyword>
<organism evidence="6 7">
    <name type="scientific">Streptantibioticus parmotrematis</name>
    <dbReference type="NCBI Taxonomy" id="2873249"/>
    <lineage>
        <taxon>Bacteria</taxon>
        <taxon>Bacillati</taxon>
        <taxon>Actinomycetota</taxon>
        <taxon>Actinomycetes</taxon>
        <taxon>Kitasatosporales</taxon>
        <taxon>Streptomycetaceae</taxon>
        <taxon>Streptantibioticus</taxon>
    </lineage>
</organism>
<evidence type="ECO:0000313" key="7">
    <source>
        <dbReference type="Proteomes" id="UP001198565"/>
    </source>
</evidence>
<feature type="transmembrane region" description="Helical" evidence="3">
    <location>
        <begin position="58"/>
        <end position="79"/>
    </location>
</feature>
<comment type="caution">
    <text evidence="6">The sequence shown here is derived from an EMBL/GenBank/DDBJ whole genome shotgun (WGS) entry which is preliminary data.</text>
</comment>
<name>A0ABS7R101_9ACTN</name>
<evidence type="ECO:0000259" key="4">
    <source>
        <dbReference type="Pfam" id="PF03816"/>
    </source>
</evidence>
<dbReference type="InterPro" id="IPR050922">
    <property type="entry name" value="LytR/CpsA/Psr_CW_biosynth"/>
</dbReference>
<reference evidence="6 7" key="1">
    <citation type="submission" date="2021-08" db="EMBL/GenBank/DDBJ databases">
        <title>Streptomyces sp. PTM05 isolated from lichen.</title>
        <authorList>
            <person name="Somphong A."/>
            <person name="Phongsopitanun W."/>
            <person name="Tanasupawat S."/>
        </authorList>
    </citation>
    <scope>NUCLEOTIDE SEQUENCE [LARGE SCALE GENOMIC DNA]</scope>
    <source>
        <strain evidence="6 7">Ptm05</strain>
    </source>
</reference>